<evidence type="ECO:0000313" key="1">
    <source>
        <dbReference type="EMBL" id="MBS8122379.1"/>
    </source>
</evidence>
<proteinExistence type="predicted"/>
<dbReference type="RefSeq" id="WP_213349811.1">
    <property type="nucleotide sequence ID" value="NZ_JAEDAM010000082.1"/>
</dbReference>
<reference evidence="1 2" key="1">
    <citation type="journal article" date="2021" name="Nat. Commun.">
        <title>Reductive evolution and unique predatory mode in the CPR bacterium Vampirococcus lugosii.</title>
        <authorList>
            <person name="Moreira D."/>
            <person name="Zivanovic Y."/>
            <person name="Lopez-Archilla A.I."/>
            <person name="Iniesto M."/>
            <person name="Lopez-Garcia P."/>
        </authorList>
    </citation>
    <scope>NUCLEOTIDE SEQUENCE [LARGE SCALE GENOMIC DNA]</scope>
    <source>
        <strain evidence="1">Chiprana</strain>
    </source>
</reference>
<gene>
    <name evidence="1" type="ORF">VAMP_372n44</name>
</gene>
<protein>
    <submittedName>
        <fullName evidence="1">Uncharacterized protein</fullName>
    </submittedName>
</protein>
<keyword evidence="2" id="KW-1185">Reference proteome</keyword>
<sequence length="269" mass="31735">MKIGLLASYFDDLYIMTYLNKFNIEYDIYLDWLNGPYPDKGFGFSLENINRGINYLINKGVQKVIIPPIYELYLSGDNRILPIFSNYLNFCLQKSLVGKLGFIGDISDGEKINELFYKFSSNYKLGSNQKNIKKFNFPFNIWFKQVNLWKYFLYNLGFKQDLVNKTVKTDIRYFKDANVDTVIPLNYGYFAFSKTIKNFLNTKKIRFHGNSVLEQIIFEVLGNNGNKKYNINIHYNGNIQILINSKKRNWIINRGKQSNFNLFYLNLEL</sequence>
<evidence type="ECO:0000313" key="2">
    <source>
        <dbReference type="Proteomes" id="UP000680365"/>
    </source>
</evidence>
<organism evidence="1 2">
    <name type="scientific">Candidatus Vampirococcus lugosii</name>
    <dbReference type="NCBI Taxonomy" id="2789015"/>
    <lineage>
        <taxon>Bacteria</taxon>
        <taxon>Candidatus Absconditibacteriota</taxon>
        <taxon>Vampirococcus</taxon>
    </lineage>
</organism>
<name>A0ABS5QN17_9BACT</name>
<dbReference type="Proteomes" id="UP000680365">
    <property type="component" value="Unassembled WGS sequence"/>
</dbReference>
<dbReference type="EMBL" id="JAEDAM010000082">
    <property type="protein sequence ID" value="MBS8122379.1"/>
    <property type="molecule type" value="Genomic_DNA"/>
</dbReference>
<accession>A0ABS5QN17</accession>
<comment type="caution">
    <text evidence="1">The sequence shown here is derived from an EMBL/GenBank/DDBJ whole genome shotgun (WGS) entry which is preliminary data.</text>
</comment>